<reference evidence="10 11" key="1">
    <citation type="submission" date="2019-06" db="EMBL/GenBank/DDBJ databases">
        <title>Amycolatopsis alkalitolerans sp. nov., isolated from Gastrodia elata Blume.</title>
        <authorList>
            <person name="Narsing Rao M.P."/>
            <person name="Li W.J."/>
        </authorList>
    </citation>
    <scope>NUCLEOTIDE SEQUENCE [LARGE SCALE GENOMIC DNA]</scope>
    <source>
        <strain evidence="10 11">SYSUP0005</strain>
    </source>
</reference>
<comment type="similarity">
    <text evidence="7">Belongs to the binding-protein-dependent transport system permease family.</text>
</comment>
<protein>
    <submittedName>
        <fullName evidence="10">ABC transporter permease subunit</fullName>
    </submittedName>
</protein>
<dbReference type="SUPFAM" id="SSF161098">
    <property type="entry name" value="MetI-like"/>
    <property type="match status" value="1"/>
</dbReference>
<feature type="region of interest" description="Disordered" evidence="8">
    <location>
        <begin position="1"/>
        <end position="25"/>
    </location>
</feature>
<evidence type="ECO:0000256" key="6">
    <source>
        <dbReference type="ARBA" id="ARBA00023136"/>
    </source>
</evidence>
<evidence type="ECO:0000256" key="3">
    <source>
        <dbReference type="ARBA" id="ARBA00022475"/>
    </source>
</evidence>
<dbReference type="Pfam" id="PF00528">
    <property type="entry name" value="BPD_transp_1"/>
    <property type="match status" value="1"/>
</dbReference>
<name>A0A5C4LZB2_9PSEU</name>
<evidence type="ECO:0000256" key="5">
    <source>
        <dbReference type="ARBA" id="ARBA00022989"/>
    </source>
</evidence>
<evidence type="ECO:0000256" key="1">
    <source>
        <dbReference type="ARBA" id="ARBA00004651"/>
    </source>
</evidence>
<evidence type="ECO:0000313" key="10">
    <source>
        <dbReference type="EMBL" id="TNC25186.1"/>
    </source>
</evidence>
<comment type="caution">
    <text evidence="10">The sequence shown here is derived from an EMBL/GenBank/DDBJ whole genome shotgun (WGS) entry which is preliminary data.</text>
</comment>
<accession>A0A5C4LZB2</accession>
<evidence type="ECO:0000256" key="4">
    <source>
        <dbReference type="ARBA" id="ARBA00022692"/>
    </source>
</evidence>
<evidence type="ECO:0000313" key="11">
    <source>
        <dbReference type="Proteomes" id="UP000305546"/>
    </source>
</evidence>
<feature type="domain" description="ABC transmembrane type-1" evidence="9">
    <location>
        <begin position="99"/>
        <end position="283"/>
    </location>
</feature>
<dbReference type="Proteomes" id="UP000305546">
    <property type="component" value="Unassembled WGS sequence"/>
</dbReference>
<sequence>MSAMLQDETAVDRPKKAARTPGRQPVPDAGARNWVIWFWRAVIVAAFLTAWEYLPEIPGVNGPLPFLDPFFISSPSRIVQQLYYLATGSQGSISIWRPLAQTVLTALAGSVAAMVLGAVCGLLVSSSVTMSRITQPFLTFVNAIPRVAMVPIIVMLVSTPVLANAITALTVVFFVAFYNALEGSLSVAREVVQNAYLLGASRSAIIWKVRWPSALAWTLMQLPNAIAFGLTGVVTTEVFTGGTGLGYLLLVGINNNNATMLFSIVVVTAIVGVCLVLGSAALRRKLLPWWESSEGA</sequence>
<evidence type="ECO:0000256" key="2">
    <source>
        <dbReference type="ARBA" id="ARBA00022448"/>
    </source>
</evidence>
<keyword evidence="6 7" id="KW-0472">Membrane</keyword>
<evidence type="ECO:0000256" key="7">
    <source>
        <dbReference type="RuleBase" id="RU363032"/>
    </source>
</evidence>
<dbReference type="EMBL" id="VDFW01000012">
    <property type="protein sequence ID" value="TNC25186.1"/>
    <property type="molecule type" value="Genomic_DNA"/>
</dbReference>
<keyword evidence="2 7" id="KW-0813">Transport</keyword>
<evidence type="ECO:0000259" key="9">
    <source>
        <dbReference type="PROSITE" id="PS50928"/>
    </source>
</evidence>
<proteinExistence type="inferred from homology"/>
<dbReference type="GO" id="GO:0005886">
    <property type="term" value="C:plasma membrane"/>
    <property type="evidence" value="ECO:0007669"/>
    <property type="project" value="UniProtKB-SubCell"/>
</dbReference>
<dbReference type="CDD" id="cd06261">
    <property type="entry name" value="TM_PBP2"/>
    <property type="match status" value="1"/>
</dbReference>
<keyword evidence="11" id="KW-1185">Reference proteome</keyword>
<gene>
    <name evidence="10" type="ORF">FG385_16225</name>
</gene>
<feature type="transmembrane region" description="Helical" evidence="7">
    <location>
        <begin position="34"/>
        <end position="54"/>
    </location>
</feature>
<dbReference type="PANTHER" id="PTHR30151">
    <property type="entry name" value="ALKANE SULFONATE ABC TRANSPORTER-RELATED, MEMBRANE SUBUNIT"/>
    <property type="match status" value="1"/>
</dbReference>
<dbReference type="OrthoDB" id="7274389at2"/>
<dbReference type="InterPro" id="IPR035906">
    <property type="entry name" value="MetI-like_sf"/>
</dbReference>
<dbReference type="RefSeq" id="WP_139097574.1">
    <property type="nucleotide sequence ID" value="NZ_VDFW01000012.1"/>
</dbReference>
<dbReference type="PANTHER" id="PTHR30151:SF20">
    <property type="entry name" value="ABC TRANSPORTER PERMEASE PROTEIN HI_0355-RELATED"/>
    <property type="match status" value="1"/>
</dbReference>
<feature type="transmembrane region" description="Helical" evidence="7">
    <location>
        <begin position="225"/>
        <end position="249"/>
    </location>
</feature>
<organism evidence="10 11">
    <name type="scientific">Amycolatopsis alkalitolerans</name>
    <dbReference type="NCBI Taxonomy" id="2547244"/>
    <lineage>
        <taxon>Bacteria</taxon>
        <taxon>Bacillati</taxon>
        <taxon>Actinomycetota</taxon>
        <taxon>Actinomycetes</taxon>
        <taxon>Pseudonocardiales</taxon>
        <taxon>Pseudonocardiaceae</taxon>
        <taxon>Amycolatopsis</taxon>
    </lineage>
</organism>
<comment type="subcellular location">
    <subcellularLocation>
        <location evidence="1 7">Cell membrane</location>
        <topology evidence="1 7">Multi-pass membrane protein</topology>
    </subcellularLocation>
</comment>
<keyword evidence="5 7" id="KW-1133">Transmembrane helix</keyword>
<keyword evidence="3" id="KW-1003">Cell membrane</keyword>
<dbReference type="AlphaFoldDB" id="A0A5C4LZB2"/>
<feature type="transmembrane region" description="Helical" evidence="7">
    <location>
        <begin position="261"/>
        <end position="282"/>
    </location>
</feature>
<evidence type="ECO:0000256" key="8">
    <source>
        <dbReference type="SAM" id="MobiDB-lite"/>
    </source>
</evidence>
<dbReference type="GO" id="GO:0055085">
    <property type="term" value="P:transmembrane transport"/>
    <property type="evidence" value="ECO:0007669"/>
    <property type="project" value="InterPro"/>
</dbReference>
<dbReference type="Gene3D" id="1.10.3720.10">
    <property type="entry name" value="MetI-like"/>
    <property type="match status" value="1"/>
</dbReference>
<dbReference type="InterPro" id="IPR000515">
    <property type="entry name" value="MetI-like"/>
</dbReference>
<feature type="transmembrane region" description="Helical" evidence="7">
    <location>
        <begin position="103"/>
        <end position="125"/>
    </location>
</feature>
<keyword evidence="4 7" id="KW-0812">Transmembrane</keyword>
<feature type="transmembrane region" description="Helical" evidence="7">
    <location>
        <begin position="162"/>
        <end position="181"/>
    </location>
</feature>
<dbReference type="PROSITE" id="PS50928">
    <property type="entry name" value="ABC_TM1"/>
    <property type="match status" value="1"/>
</dbReference>